<protein>
    <recommendedName>
        <fullName evidence="1">Retrovirus-related Pol polyprotein from transposon TNT 1-94-like beta-barrel domain-containing protein</fullName>
    </recommendedName>
</protein>
<dbReference type="AlphaFoldDB" id="A0A9P7JGW9"/>
<accession>A0A9P7JGW9</accession>
<sequence>MTPGCNKGDHDHAHCYGKGGGMEGQAPWMRNKKKDNANATPVAAAATTSAVPPAPPPPAPVIAAAAADLSSLMQDLLFALIAEILNEIACAINLPFMTILDLGTTVTLVKEHRFFQTYSTEDPVDVLTANHGVLQTTGHGNCITWLTIGKWRLHICLSNCLHAPDVLLNLLSVSCMNAKGWDCELLHEYDVRTRIQRFTAWGYPCNG</sequence>
<dbReference type="InterPro" id="IPR054722">
    <property type="entry name" value="PolX-like_BBD"/>
</dbReference>
<evidence type="ECO:0000313" key="3">
    <source>
        <dbReference type="Proteomes" id="UP000807769"/>
    </source>
</evidence>
<dbReference type="Pfam" id="PF22936">
    <property type="entry name" value="Pol_BBD"/>
    <property type="match status" value="1"/>
</dbReference>
<name>A0A9P7JGW9_9AGAM</name>
<comment type="caution">
    <text evidence="2">The sequence shown here is derived from an EMBL/GenBank/DDBJ whole genome shotgun (WGS) entry which is preliminary data.</text>
</comment>
<dbReference type="GeneID" id="64626555"/>
<evidence type="ECO:0000313" key="2">
    <source>
        <dbReference type="EMBL" id="KAG1821740.1"/>
    </source>
</evidence>
<proteinExistence type="predicted"/>
<dbReference type="EMBL" id="JABBWG010000006">
    <property type="protein sequence ID" value="KAG1821740.1"/>
    <property type="molecule type" value="Genomic_DNA"/>
</dbReference>
<reference evidence="2" key="1">
    <citation type="journal article" date="2020" name="New Phytol.">
        <title>Comparative genomics reveals dynamic genome evolution in host specialist ectomycorrhizal fungi.</title>
        <authorList>
            <person name="Lofgren L.A."/>
            <person name="Nguyen N.H."/>
            <person name="Vilgalys R."/>
            <person name="Ruytinx J."/>
            <person name="Liao H.L."/>
            <person name="Branco S."/>
            <person name="Kuo A."/>
            <person name="LaButti K."/>
            <person name="Lipzen A."/>
            <person name="Andreopoulos W."/>
            <person name="Pangilinan J."/>
            <person name="Riley R."/>
            <person name="Hundley H."/>
            <person name="Na H."/>
            <person name="Barry K."/>
            <person name="Grigoriev I.V."/>
            <person name="Stajich J.E."/>
            <person name="Kennedy P.G."/>
        </authorList>
    </citation>
    <scope>NUCLEOTIDE SEQUENCE</scope>
    <source>
        <strain evidence="2">MN1</strain>
    </source>
</reference>
<gene>
    <name evidence="2" type="ORF">BJ212DRAFT_1297070</name>
</gene>
<keyword evidence="3" id="KW-1185">Reference proteome</keyword>
<dbReference type="Proteomes" id="UP000807769">
    <property type="component" value="Unassembled WGS sequence"/>
</dbReference>
<dbReference type="OrthoDB" id="413361at2759"/>
<organism evidence="2 3">
    <name type="scientific">Suillus subaureus</name>
    <dbReference type="NCBI Taxonomy" id="48587"/>
    <lineage>
        <taxon>Eukaryota</taxon>
        <taxon>Fungi</taxon>
        <taxon>Dikarya</taxon>
        <taxon>Basidiomycota</taxon>
        <taxon>Agaricomycotina</taxon>
        <taxon>Agaricomycetes</taxon>
        <taxon>Agaricomycetidae</taxon>
        <taxon>Boletales</taxon>
        <taxon>Suillineae</taxon>
        <taxon>Suillaceae</taxon>
        <taxon>Suillus</taxon>
    </lineage>
</organism>
<feature type="domain" description="Retrovirus-related Pol polyprotein from transposon TNT 1-94-like beta-barrel" evidence="1">
    <location>
        <begin position="99"/>
        <end position="180"/>
    </location>
</feature>
<evidence type="ECO:0000259" key="1">
    <source>
        <dbReference type="Pfam" id="PF22936"/>
    </source>
</evidence>
<dbReference type="RefSeq" id="XP_041196480.1">
    <property type="nucleotide sequence ID" value="XM_041332538.1"/>
</dbReference>